<protein>
    <submittedName>
        <fullName evidence="3">Hypothetical_protein</fullName>
    </submittedName>
</protein>
<evidence type="ECO:0000313" key="4">
    <source>
        <dbReference type="Proteomes" id="UP001642409"/>
    </source>
</evidence>
<dbReference type="EMBL" id="CAXDID020000071">
    <property type="protein sequence ID" value="CAL6014678.1"/>
    <property type="molecule type" value="Genomic_DNA"/>
</dbReference>
<sequence>MLMHYFQFQQPVSFCGLKRKKQSYITLYNLIPYSTYILLKELTAGGIFVLIIIFKLLLILYSRYTLVILKIFKDNFRCKQCQVNLTQVAQMPNQLRLFEWLFRVIIHEDDFEITFQF</sequence>
<dbReference type="EMBL" id="CATOUU010000653">
    <property type="protein sequence ID" value="CAI9937972.1"/>
    <property type="molecule type" value="Genomic_DNA"/>
</dbReference>
<dbReference type="AlphaFoldDB" id="A0AA86PGN4"/>
<evidence type="ECO:0000256" key="1">
    <source>
        <dbReference type="SAM" id="Phobius"/>
    </source>
</evidence>
<keyword evidence="1" id="KW-0472">Membrane</keyword>
<reference evidence="3 4" key="2">
    <citation type="submission" date="2024-07" db="EMBL/GenBank/DDBJ databases">
        <authorList>
            <person name="Akdeniz Z."/>
        </authorList>
    </citation>
    <scope>NUCLEOTIDE SEQUENCE [LARGE SCALE GENOMIC DNA]</scope>
</reference>
<accession>A0AA86PGN4</accession>
<reference evidence="2" key="1">
    <citation type="submission" date="2023-06" db="EMBL/GenBank/DDBJ databases">
        <authorList>
            <person name="Kurt Z."/>
        </authorList>
    </citation>
    <scope>NUCLEOTIDE SEQUENCE</scope>
</reference>
<proteinExistence type="predicted"/>
<name>A0AA86PGN4_9EUKA</name>
<feature type="transmembrane region" description="Helical" evidence="1">
    <location>
        <begin position="42"/>
        <end position="61"/>
    </location>
</feature>
<evidence type="ECO:0000313" key="3">
    <source>
        <dbReference type="EMBL" id="CAL6014678.1"/>
    </source>
</evidence>
<dbReference type="Proteomes" id="UP001642409">
    <property type="component" value="Unassembled WGS sequence"/>
</dbReference>
<organism evidence="2">
    <name type="scientific">Hexamita inflata</name>
    <dbReference type="NCBI Taxonomy" id="28002"/>
    <lineage>
        <taxon>Eukaryota</taxon>
        <taxon>Metamonada</taxon>
        <taxon>Diplomonadida</taxon>
        <taxon>Hexamitidae</taxon>
        <taxon>Hexamitinae</taxon>
        <taxon>Hexamita</taxon>
    </lineage>
</organism>
<keyword evidence="1" id="KW-0812">Transmembrane</keyword>
<comment type="caution">
    <text evidence="2">The sequence shown here is derived from an EMBL/GenBank/DDBJ whole genome shotgun (WGS) entry which is preliminary data.</text>
</comment>
<keyword evidence="1" id="KW-1133">Transmembrane helix</keyword>
<evidence type="ECO:0000313" key="2">
    <source>
        <dbReference type="EMBL" id="CAI9937972.1"/>
    </source>
</evidence>
<keyword evidence="4" id="KW-1185">Reference proteome</keyword>
<gene>
    <name evidence="3" type="ORF">HINF_LOCUS24383</name>
    <name evidence="2" type="ORF">HINF_LOCUS25617</name>
</gene>